<dbReference type="AlphaFoldDB" id="A0A0F9N961"/>
<organism evidence="1">
    <name type="scientific">marine sediment metagenome</name>
    <dbReference type="NCBI Taxonomy" id="412755"/>
    <lineage>
        <taxon>unclassified sequences</taxon>
        <taxon>metagenomes</taxon>
        <taxon>ecological metagenomes</taxon>
    </lineage>
</organism>
<sequence length="109" mass="13095">MTDQDARRVSECLRSFDIIFNDRRVLPVTVYLNHFKDLDFMEFRTACRSVINCKTTQSYPSIEEIEIMYWRRKLFLEIDKAIAFTGDNPLKLPNSFYYVYLNAKLNRHN</sequence>
<reference evidence="1" key="1">
    <citation type="journal article" date="2015" name="Nature">
        <title>Complex archaea that bridge the gap between prokaryotes and eukaryotes.</title>
        <authorList>
            <person name="Spang A."/>
            <person name="Saw J.H."/>
            <person name="Jorgensen S.L."/>
            <person name="Zaremba-Niedzwiedzka K."/>
            <person name="Martijn J."/>
            <person name="Lind A.E."/>
            <person name="van Eijk R."/>
            <person name="Schleper C."/>
            <person name="Guy L."/>
            <person name="Ettema T.J."/>
        </authorList>
    </citation>
    <scope>NUCLEOTIDE SEQUENCE</scope>
</reference>
<evidence type="ECO:0000313" key="1">
    <source>
        <dbReference type="EMBL" id="KKM85270.1"/>
    </source>
</evidence>
<protein>
    <submittedName>
        <fullName evidence="1">Uncharacterized protein</fullName>
    </submittedName>
</protein>
<dbReference type="EMBL" id="LAZR01007438">
    <property type="protein sequence ID" value="KKM85270.1"/>
    <property type="molecule type" value="Genomic_DNA"/>
</dbReference>
<proteinExistence type="predicted"/>
<name>A0A0F9N961_9ZZZZ</name>
<gene>
    <name evidence="1" type="ORF">LCGC14_1290750</name>
</gene>
<accession>A0A0F9N961</accession>
<comment type="caution">
    <text evidence="1">The sequence shown here is derived from an EMBL/GenBank/DDBJ whole genome shotgun (WGS) entry which is preliminary data.</text>
</comment>